<feature type="compositionally biased region" description="Basic residues" evidence="1">
    <location>
        <begin position="257"/>
        <end position="266"/>
    </location>
</feature>
<gene>
    <name evidence="2" type="ORF">FisN_32Lh066</name>
</gene>
<feature type="compositionally biased region" description="Polar residues" evidence="1">
    <location>
        <begin position="334"/>
        <end position="344"/>
    </location>
</feature>
<evidence type="ECO:0000313" key="2">
    <source>
        <dbReference type="EMBL" id="GAX12912.1"/>
    </source>
</evidence>
<organism evidence="2 3">
    <name type="scientific">Fistulifera solaris</name>
    <name type="common">Oleaginous diatom</name>
    <dbReference type="NCBI Taxonomy" id="1519565"/>
    <lineage>
        <taxon>Eukaryota</taxon>
        <taxon>Sar</taxon>
        <taxon>Stramenopiles</taxon>
        <taxon>Ochrophyta</taxon>
        <taxon>Bacillariophyta</taxon>
        <taxon>Bacillariophyceae</taxon>
        <taxon>Bacillariophycidae</taxon>
        <taxon>Naviculales</taxon>
        <taxon>Naviculaceae</taxon>
        <taxon>Fistulifera</taxon>
    </lineage>
</organism>
<accession>A0A1Z5JG98</accession>
<dbReference type="EMBL" id="BDSP01000058">
    <property type="protein sequence ID" value="GAX12912.1"/>
    <property type="molecule type" value="Genomic_DNA"/>
</dbReference>
<feature type="compositionally biased region" description="Basic and acidic residues" evidence="1">
    <location>
        <begin position="459"/>
        <end position="481"/>
    </location>
</feature>
<evidence type="ECO:0000313" key="3">
    <source>
        <dbReference type="Proteomes" id="UP000198406"/>
    </source>
</evidence>
<feature type="compositionally biased region" description="Basic and acidic residues" evidence="1">
    <location>
        <begin position="230"/>
        <end position="243"/>
    </location>
</feature>
<sequence length="673" mass="75267">MFGLKRDGQTKENKLDYHFGSEEFGGSGTAFWDDTDRRGRLRRSTSFESILETTTHVDHDAAVTKVVGSMRNLMLQSKSNLSSIGNKQSFSDTHTRQAQPKSSVIVGSVSHMLLQGKNTFAATGNQSFNTLDQLSHARKGTSYKLDSSGEFKYPSPKKTENNMFFDLIDKKHEKRVSMEKEDGFGNASEADTASDEVNGYSHVQRISNEERRPTTHLLRQKSDSSLFFGSREDTVINDAKPDPRFNMQLNTSEHSLHQRRSRRRFGIQKFDRSKEDLTTSSGLAVKRAGSDPTLESRSRRTTSRKKSDTPHHLGHQHLHHKSRQLLSGKKETTSNDCSAPSNSHTRGRRIVIGLSKGEDDDDMHATTDKPKRKRRPRIDMAERGNSSSRSSLNFNDDDDQTDHEEKEDSPNSNDASFAFLERAPVEDKLQTSNHSIDILDDTPQNELIEAGHRSSVHKPRNEKERRDTRHGLRKASSDKEQKLRKHGSQSHSETVNTLSSSQHEKLESLKHKLKFGKDGTTLSAFESCDLETTPVGCRGRDRNHFSFHFGDDFEFSPLKKPDEVIDSNDEADGEKKEPSTVADESASLIKLINTLDFPVPIPTDGEDDQLGKSHSNHTASSKTSKRSKRPPSSLVRASSKKSLSRASTKKTEPNDSNSSLSLGLSSGSLDGSF</sequence>
<feature type="compositionally biased region" description="Low complexity" evidence="1">
    <location>
        <begin position="654"/>
        <end position="673"/>
    </location>
</feature>
<feature type="region of interest" description="Disordered" evidence="1">
    <location>
        <begin position="558"/>
        <end position="584"/>
    </location>
</feature>
<dbReference type="Proteomes" id="UP000198406">
    <property type="component" value="Unassembled WGS sequence"/>
</dbReference>
<feature type="region of interest" description="Disordered" evidence="1">
    <location>
        <begin position="597"/>
        <end position="673"/>
    </location>
</feature>
<proteinExistence type="predicted"/>
<reference evidence="2 3" key="1">
    <citation type="journal article" date="2015" name="Plant Cell">
        <title>Oil accumulation by the oleaginous diatom Fistulifera solaris as revealed by the genome and transcriptome.</title>
        <authorList>
            <person name="Tanaka T."/>
            <person name="Maeda Y."/>
            <person name="Veluchamy A."/>
            <person name="Tanaka M."/>
            <person name="Abida H."/>
            <person name="Marechal E."/>
            <person name="Bowler C."/>
            <person name="Muto M."/>
            <person name="Sunaga Y."/>
            <person name="Tanaka M."/>
            <person name="Yoshino T."/>
            <person name="Taniguchi T."/>
            <person name="Fukuda Y."/>
            <person name="Nemoto M."/>
            <person name="Matsumoto M."/>
            <person name="Wong P.S."/>
            <person name="Aburatani S."/>
            <person name="Fujibuchi W."/>
        </authorList>
    </citation>
    <scope>NUCLEOTIDE SEQUENCE [LARGE SCALE GENOMIC DNA]</scope>
    <source>
        <strain evidence="2 3">JPCC DA0580</strain>
    </source>
</reference>
<feature type="compositionally biased region" description="Polar residues" evidence="1">
    <location>
        <begin position="384"/>
        <end position="394"/>
    </location>
</feature>
<protein>
    <submittedName>
        <fullName evidence="2">Uncharacterized protein</fullName>
    </submittedName>
</protein>
<name>A0A1Z5JG98_FISSO</name>
<feature type="compositionally biased region" description="Basic residues" evidence="1">
    <location>
        <begin position="312"/>
        <end position="323"/>
    </location>
</feature>
<dbReference type="InParanoid" id="A0A1Z5JG98"/>
<dbReference type="AlphaFoldDB" id="A0A1Z5JG98"/>
<keyword evidence="3" id="KW-1185">Reference proteome</keyword>
<feature type="region of interest" description="Disordered" evidence="1">
    <location>
        <begin position="178"/>
        <end position="414"/>
    </location>
</feature>
<comment type="caution">
    <text evidence="2">The sequence shown here is derived from an EMBL/GenBank/DDBJ whole genome shotgun (WGS) entry which is preliminary data.</text>
</comment>
<feature type="region of interest" description="Disordered" evidence="1">
    <location>
        <begin position="436"/>
        <end position="503"/>
    </location>
</feature>
<evidence type="ECO:0000256" key="1">
    <source>
        <dbReference type="SAM" id="MobiDB-lite"/>
    </source>
</evidence>
<feature type="compositionally biased region" description="Polar residues" evidence="1">
    <location>
        <begin position="489"/>
        <end position="501"/>
    </location>
</feature>